<reference evidence="1 2" key="1">
    <citation type="submission" date="2024-02" db="EMBL/GenBank/DDBJ databases">
        <authorList>
            <person name="Vignale AGUSTIN F."/>
            <person name="Sosa J E."/>
            <person name="Modenutti C."/>
        </authorList>
    </citation>
    <scope>NUCLEOTIDE SEQUENCE [LARGE SCALE GENOMIC DNA]</scope>
</reference>
<gene>
    <name evidence="1" type="ORF">ILEXP_LOCUS45211</name>
</gene>
<dbReference type="Proteomes" id="UP001642360">
    <property type="component" value="Unassembled WGS sequence"/>
</dbReference>
<organism evidence="1 2">
    <name type="scientific">Ilex paraguariensis</name>
    <name type="common">yerba mate</name>
    <dbReference type="NCBI Taxonomy" id="185542"/>
    <lineage>
        <taxon>Eukaryota</taxon>
        <taxon>Viridiplantae</taxon>
        <taxon>Streptophyta</taxon>
        <taxon>Embryophyta</taxon>
        <taxon>Tracheophyta</taxon>
        <taxon>Spermatophyta</taxon>
        <taxon>Magnoliopsida</taxon>
        <taxon>eudicotyledons</taxon>
        <taxon>Gunneridae</taxon>
        <taxon>Pentapetalae</taxon>
        <taxon>asterids</taxon>
        <taxon>campanulids</taxon>
        <taxon>Aquifoliales</taxon>
        <taxon>Aquifoliaceae</taxon>
        <taxon>Ilex</taxon>
    </lineage>
</organism>
<protein>
    <submittedName>
        <fullName evidence="1">Uncharacterized protein</fullName>
    </submittedName>
</protein>
<dbReference type="EMBL" id="CAUOFW020006613">
    <property type="protein sequence ID" value="CAK9175409.1"/>
    <property type="molecule type" value="Genomic_DNA"/>
</dbReference>
<name>A0ABC8U525_9AQUA</name>
<dbReference type="AlphaFoldDB" id="A0ABC8U525"/>
<evidence type="ECO:0000313" key="2">
    <source>
        <dbReference type="Proteomes" id="UP001642360"/>
    </source>
</evidence>
<accession>A0ABC8U525</accession>
<evidence type="ECO:0000313" key="1">
    <source>
        <dbReference type="EMBL" id="CAK9175409.1"/>
    </source>
</evidence>
<comment type="caution">
    <text evidence="1">The sequence shown here is derived from an EMBL/GenBank/DDBJ whole genome shotgun (WGS) entry which is preliminary data.</text>
</comment>
<proteinExistence type="predicted"/>
<keyword evidence="2" id="KW-1185">Reference proteome</keyword>
<sequence length="67" mass="7203">MQGTQRDSMFALLMLKERDPYGLKVWISNGGCSGLELGGSHALAASEFLPLQLQAMDGISIHIGRGQ</sequence>